<gene>
    <name evidence="2" type="ORF">AM493_05710</name>
</gene>
<evidence type="ECO:0000313" key="3">
    <source>
        <dbReference type="Proteomes" id="UP000037755"/>
    </source>
</evidence>
<dbReference type="AlphaFoldDB" id="A0A0M8MC02"/>
<reference evidence="2 3" key="1">
    <citation type="submission" date="2015-08" db="EMBL/GenBank/DDBJ databases">
        <title>Whole genome sequence of Flavobacterium akiainvivens IK-1T, from decaying Wikstroemia oahuensis, an endemic Hawaiian shrub.</title>
        <authorList>
            <person name="Wan X."/>
            <person name="Hou S."/>
            <person name="Saito J."/>
            <person name="Donachie S."/>
        </authorList>
    </citation>
    <scope>NUCLEOTIDE SEQUENCE [LARGE SCALE GENOMIC DNA]</scope>
    <source>
        <strain evidence="2 3">IK-1</strain>
    </source>
</reference>
<feature type="transmembrane region" description="Helical" evidence="1">
    <location>
        <begin position="43"/>
        <end position="60"/>
    </location>
</feature>
<keyword evidence="1" id="KW-0812">Transmembrane</keyword>
<feature type="transmembrane region" description="Helical" evidence="1">
    <location>
        <begin position="12"/>
        <end position="37"/>
    </location>
</feature>
<keyword evidence="3" id="KW-1185">Reference proteome</keyword>
<comment type="caution">
    <text evidence="2">The sequence shown here is derived from an EMBL/GenBank/DDBJ whole genome shotgun (WGS) entry which is preliminary data.</text>
</comment>
<accession>A0A0M8MC02</accession>
<keyword evidence="1" id="KW-0472">Membrane</keyword>
<dbReference type="EMBL" id="LIYD01000005">
    <property type="protein sequence ID" value="KOS05584.1"/>
    <property type="molecule type" value="Genomic_DNA"/>
</dbReference>
<evidence type="ECO:0000256" key="1">
    <source>
        <dbReference type="SAM" id="Phobius"/>
    </source>
</evidence>
<dbReference type="PATRIC" id="fig|1202724.3.peg.1182"/>
<protein>
    <submittedName>
        <fullName evidence="2">Uncharacterized protein</fullName>
    </submittedName>
</protein>
<keyword evidence="1" id="KW-1133">Transmembrane helix</keyword>
<name>A0A0M8MC02_9FLAO</name>
<evidence type="ECO:0000313" key="2">
    <source>
        <dbReference type="EMBL" id="KOS05584.1"/>
    </source>
</evidence>
<proteinExistence type="predicted"/>
<dbReference type="STRING" id="1202724.AM493_05710"/>
<organism evidence="2 3">
    <name type="scientific">Flavobacterium akiainvivens</name>
    <dbReference type="NCBI Taxonomy" id="1202724"/>
    <lineage>
        <taxon>Bacteria</taxon>
        <taxon>Pseudomonadati</taxon>
        <taxon>Bacteroidota</taxon>
        <taxon>Flavobacteriia</taxon>
        <taxon>Flavobacteriales</taxon>
        <taxon>Flavobacteriaceae</taxon>
        <taxon>Flavobacterium</taxon>
    </lineage>
</organism>
<sequence length="69" mass="8083">MILRCNFIFMDMIIILPCPAFIFYDDIIIVHCLYTIFLHKTRVYGIYQTFNTAVVTLGFSKLSKENPSK</sequence>
<dbReference type="Proteomes" id="UP000037755">
    <property type="component" value="Unassembled WGS sequence"/>
</dbReference>